<dbReference type="GO" id="GO:0005737">
    <property type="term" value="C:cytoplasm"/>
    <property type="evidence" value="ECO:0007669"/>
    <property type="project" value="TreeGrafter"/>
</dbReference>
<dbReference type="EMBL" id="CAFBLQ010000011">
    <property type="protein sequence ID" value="CAB4860134.1"/>
    <property type="molecule type" value="Genomic_DNA"/>
</dbReference>
<keyword evidence="1" id="KW-0456">Lyase</keyword>
<protein>
    <submittedName>
        <fullName evidence="3">Unannotated protein</fullName>
    </submittedName>
</protein>
<evidence type="ECO:0000256" key="1">
    <source>
        <dbReference type="ARBA" id="ARBA00023239"/>
    </source>
</evidence>
<dbReference type="SUPFAM" id="SSF51556">
    <property type="entry name" value="Metallo-dependent hydrolases"/>
    <property type="match status" value="1"/>
</dbReference>
<dbReference type="GO" id="GO:0016787">
    <property type="term" value="F:hydrolase activity"/>
    <property type="evidence" value="ECO:0007669"/>
    <property type="project" value="InterPro"/>
</dbReference>
<proteinExistence type="predicted"/>
<organism evidence="3">
    <name type="scientific">freshwater metagenome</name>
    <dbReference type="NCBI Taxonomy" id="449393"/>
    <lineage>
        <taxon>unclassified sequences</taxon>
        <taxon>metagenomes</taxon>
        <taxon>ecological metagenomes</taxon>
    </lineage>
</organism>
<dbReference type="Pfam" id="PF04909">
    <property type="entry name" value="Amidohydro_2"/>
    <property type="match status" value="1"/>
</dbReference>
<dbReference type="Gene3D" id="3.20.20.140">
    <property type="entry name" value="Metal-dependent hydrolases"/>
    <property type="match status" value="1"/>
</dbReference>
<dbReference type="PANTHER" id="PTHR21240">
    <property type="entry name" value="2-AMINO-3-CARBOXYLMUCONATE-6-SEMIALDEHYDE DECARBOXYLASE"/>
    <property type="match status" value="1"/>
</dbReference>
<dbReference type="GO" id="GO:0019748">
    <property type="term" value="P:secondary metabolic process"/>
    <property type="evidence" value="ECO:0007669"/>
    <property type="project" value="TreeGrafter"/>
</dbReference>
<evidence type="ECO:0000313" key="3">
    <source>
        <dbReference type="EMBL" id="CAB4860134.1"/>
    </source>
</evidence>
<evidence type="ECO:0000259" key="2">
    <source>
        <dbReference type="Pfam" id="PF04909"/>
    </source>
</evidence>
<sequence>MTETLQTTGTAVAEPPTTQMLIDVDCHPLPTPEDLKAHMPTRWVEYLETYGYRTPSPELGIVRARFMGCRTDAWPPSGKPPGADVDFFREQHLDAFGVDACVLHDIMASIQSFNGGAAPQEFTRALFRAVNAWHDEAWLATDDRFYSSILLPLEDPKGAVEELERWAANPRFACVVLPFRTHMPIGNRKYWDILEAIVHHDLPIAFHPGNGGNNPYSGAGFPSFYYEDHCGLANALLAQLSSLVCEGVFDRWPSLRVVALEGGWTWIPAYSARFDSAWSQFGDELPHLQRRPSEYLREHLWFSTQPLEESENPKHFAQALGLLDAPDRIMFSSDYPHWDFDSPTEVSRLVPDHLREGIMGHNAIRCFPRLAHLENGGHVHS</sequence>
<reference evidence="3" key="1">
    <citation type="submission" date="2020-05" db="EMBL/GenBank/DDBJ databases">
        <authorList>
            <person name="Chiriac C."/>
            <person name="Salcher M."/>
            <person name="Ghai R."/>
            <person name="Kavagutti S V."/>
        </authorList>
    </citation>
    <scope>NUCLEOTIDE SEQUENCE</scope>
</reference>
<dbReference type="InterPro" id="IPR006680">
    <property type="entry name" value="Amidohydro-rel"/>
</dbReference>
<dbReference type="PANTHER" id="PTHR21240:SF28">
    <property type="entry name" value="ISO-OROTATE DECARBOXYLASE (EUROFUNG)"/>
    <property type="match status" value="1"/>
</dbReference>
<dbReference type="GO" id="GO:0016831">
    <property type="term" value="F:carboxy-lyase activity"/>
    <property type="evidence" value="ECO:0007669"/>
    <property type="project" value="InterPro"/>
</dbReference>
<feature type="domain" description="Amidohydrolase-related" evidence="2">
    <location>
        <begin position="22"/>
        <end position="368"/>
    </location>
</feature>
<name>A0A6J7CTF8_9ZZZZ</name>
<dbReference type="InterPro" id="IPR032465">
    <property type="entry name" value="ACMSD"/>
</dbReference>
<accession>A0A6J7CTF8</accession>
<dbReference type="InterPro" id="IPR032466">
    <property type="entry name" value="Metal_Hydrolase"/>
</dbReference>
<dbReference type="AlphaFoldDB" id="A0A6J7CTF8"/>
<gene>
    <name evidence="3" type="ORF">UFOPK3423_00180</name>
</gene>